<evidence type="ECO:0000256" key="5">
    <source>
        <dbReference type="ARBA" id="ARBA00022989"/>
    </source>
</evidence>
<feature type="transmembrane region" description="Helical" evidence="7">
    <location>
        <begin position="233"/>
        <end position="256"/>
    </location>
</feature>
<keyword evidence="2" id="KW-0813">Transport</keyword>
<feature type="transmembrane region" description="Helical" evidence="7">
    <location>
        <begin position="160"/>
        <end position="184"/>
    </location>
</feature>
<dbReference type="STRING" id="1185766.SAMN05216224_102613"/>
<evidence type="ECO:0000256" key="2">
    <source>
        <dbReference type="ARBA" id="ARBA00022448"/>
    </source>
</evidence>
<protein>
    <submittedName>
        <fullName evidence="8">Malonate transporter</fullName>
    </submittedName>
</protein>
<feature type="transmembrane region" description="Helical" evidence="7">
    <location>
        <begin position="94"/>
        <end position="113"/>
    </location>
</feature>
<evidence type="ECO:0000256" key="4">
    <source>
        <dbReference type="ARBA" id="ARBA00022692"/>
    </source>
</evidence>
<evidence type="ECO:0000313" key="8">
    <source>
        <dbReference type="EMBL" id="KEP70938.1"/>
    </source>
</evidence>
<dbReference type="GO" id="GO:0016020">
    <property type="term" value="C:membrane"/>
    <property type="evidence" value="ECO:0007669"/>
    <property type="project" value="UniProtKB-SubCell"/>
</dbReference>
<keyword evidence="3" id="KW-1003">Cell membrane</keyword>
<dbReference type="Proteomes" id="UP000027725">
    <property type="component" value="Unassembled WGS sequence"/>
</dbReference>
<dbReference type="InterPro" id="IPR004776">
    <property type="entry name" value="Mem_transp_PIN-like"/>
</dbReference>
<gene>
    <name evidence="8" type="ORF">DL1_14110</name>
</gene>
<reference evidence="8 9" key="1">
    <citation type="submission" date="2014-03" db="EMBL/GenBank/DDBJ databases">
        <title>The draft genome sequence of Thioclava dalianensis DLFJ1-1.</title>
        <authorList>
            <person name="Lai Q."/>
            <person name="Shao Z."/>
        </authorList>
    </citation>
    <scope>NUCLEOTIDE SEQUENCE [LARGE SCALE GENOMIC DNA]</scope>
    <source>
        <strain evidence="8 9">DLFJ1-1</strain>
    </source>
</reference>
<comment type="subcellular location">
    <subcellularLocation>
        <location evidence="1">Membrane</location>
        <topology evidence="1">Multi-pass membrane protein</topology>
    </subcellularLocation>
</comment>
<accession>A0A074TPM3</accession>
<feature type="transmembrane region" description="Helical" evidence="7">
    <location>
        <begin position="294"/>
        <end position="313"/>
    </location>
</feature>
<feature type="transmembrane region" description="Helical" evidence="7">
    <location>
        <begin position="204"/>
        <end position="221"/>
    </location>
</feature>
<dbReference type="eggNOG" id="COG0679">
    <property type="taxonomic scope" value="Bacteria"/>
</dbReference>
<feature type="transmembrane region" description="Helical" evidence="7">
    <location>
        <begin position="262"/>
        <end position="282"/>
    </location>
</feature>
<keyword evidence="9" id="KW-1185">Reference proteome</keyword>
<feature type="transmembrane region" description="Helical" evidence="7">
    <location>
        <begin position="7"/>
        <end position="26"/>
    </location>
</feature>
<evidence type="ECO:0000256" key="3">
    <source>
        <dbReference type="ARBA" id="ARBA00022475"/>
    </source>
</evidence>
<dbReference type="PANTHER" id="PTHR36838:SF3">
    <property type="entry name" value="TRANSPORTER AUXIN EFFLUX CARRIER EC FAMILY"/>
    <property type="match status" value="1"/>
</dbReference>
<keyword evidence="4 7" id="KW-0812">Transmembrane</keyword>
<evidence type="ECO:0000256" key="7">
    <source>
        <dbReference type="SAM" id="Phobius"/>
    </source>
</evidence>
<sequence>MSVLIDVILPVFLVIAFGYVASWRGLFSEGAVDGLMRFAQTFAVPVLLARSIANLDLSQSYNWWMMTAFYAGALIAFSIGIFGSRIMGRSGPECVAIGFACMFSNSLLLGLPITERAYGTDALSGNFAIISVHSPFLYAVGILSMEMVRSSGTGASLGRVGLNALTGVLRTPLVIGILTGFAIKIGTELTGQPLPHPIREGMDMMARAALPAALFGLGGVLHRYRPEGDAKAIAMITVLALIVHPAITYTLAHFAFHVDTAALRSATLTGAMAPGVNAYLFANIYGVAKRVSASAVLIATALSILTIWGWLAILP</sequence>
<dbReference type="GO" id="GO:0055085">
    <property type="term" value="P:transmembrane transport"/>
    <property type="evidence" value="ECO:0007669"/>
    <property type="project" value="InterPro"/>
</dbReference>
<keyword evidence="6 7" id="KW-0472">Membrane</keyword>
<name>A0A074TPM3_9RHOB</name>
<evidence type="ECO:0000256" key="6">
    <source>
        <dbReference type="ARBA" id="ARBA00023136"/>
    </source>
</evidence>
<evidence type="ECO:0000313" key="9">
    <source>
        <dbReference type="Proteomes" id="UP000027725"/>
    </source>
</evidence>
<dbReference type="RefSeq" id="WP_038063528.1">
    <property type="nucleotide sequence ID" value="NZ_FOVB01000002.1"/>
</dbReference>
<organism evidence="8 9">
    <name type="scientific">Thioclava dalianensis</name>
    <dbReference type="NCBI Taxonomy" id="1185766"/>
    <lineage>
        <taxon>Bacteria</taxon>
        <taxon>Pseudomonadati</taxon>
        <taxon>Pseudomonadota</taxon>
        <taxon>Alphaproteobacteria</taxon>
        <taxon>Rhodobacterales</taxon>
        <taxon>Paracoccaceae</taxon>
        <taxon>Thioclava</taxon>
    </lineage>
</organism>
<evidence type="ECO:0000256" key="1">
    <source>
        <dbReference type="ARBA" id="ARBA00004141"/>
    </source>
</evidence>
<dbReference type="EMBL" id="JHEH01000004">
    <property type="protein sequence ID" value="KEP70938.1"/>
    <property type="molecule type" value="Genomic_DNA"/>
</dbReference>
<dbReference type="PANTHER" id="PTHR36838">
    <property type="entry name" value="AUXIN EFFLUX CARRIER FAMILY PROTEIN"/>
    <property type="match status" value="1"/>
</dbReference>
<dbReference type="OrthoDB" id="9810457at2"/>
<keyword evidence="5 7" id="KW-1133">Transmembrane helix</keyword>
<comment type="caution">
    <text evidence="8">The sequence shown here is derived from an EMBL/GenBank/DDBJ whole genome shotgun (WGS) entry which is preliminary data.</text>
</comment>
<feature type="transmembrane region" description="Helical" evidence="7">
    <location>
        <begin position="125"/>
        <end position="148"/>
    </location>
</feature>
<dbReference type="AlphaFoldDB" id="A0A074TPM3"/>
<dbReference type="Pfam" id="PF03547">
    <property type="entry name" value="Mem_trans"/>
    <property type="match status" value="1"/>
</dbReference>
<proteinExistence type="predicted"/>
<feature type="transmembrane region" description="Helical" evidence="7">
    <location>
        <begin position="63"/>
        <end position="82"/>
    </location>
</feature>